<dbReference type="EC" id="3.4.23.-" evidence="1"/>
<organism evidence="1 2">
    <name type="scientific">Thalassobellus suaedae</name>
    <dbReference type="NCBI Taxonomy" id="3074124"/>
    <lineage>
        <taxon>Bacteria</taxon>
        <taxon>Pseudomonadati</taxon>
        <taxon>Bacteroidota</taxon>
        <taxon>Flavobacteriia</taxon>
        <taxon>Flavobacteriales</taxon>
        <taxon>Flavobacteriaceae</taxon>
        <taxon>Thalassobellus</taxon>
    </lineage>
</organism>
<dbReference type="Proteomes" id="UP001302806">
    <property type="component" value="Chromosome"/>
</dbReference>
<dbReference type="Pfam" id="PF13650">
    <property type="entry name" value="Asp_protease_2"/>
    <property type="match status" value="1"/>
</dbReference>
<evidence type="ECO:0000313" key="2">
    <source>
        <dbReference type="Proteomes" id="UP001302806"/>
    </source>
</evidence>
<reference evidence="1 2" key="1">
    <citation type="submission" date="2023-09" db="EMBL/GenBank/DDBJ databases">
        <title>Thalassobella suaedae gen. nov., sp. nov., a marine bacterium of the family Flavobacteriaceae isolated from a halophyte Suaeda japonica.</title>
        <authorList>
            <person name="Lee S.Y."/>
            <person name="Hwang C.Y."/>
        </authorList>
    </citation>
    <scope>NUCLEOTIDE SEQUENCE [LARGE SCALE GENOMIC DNA]</scope>
    <source>
        <strain evidence="1 2">HL-DH14</strain>
    </source>
</reference>
<dbReference type="SUPFAM" id="SSF50630">
    <property type="entry name" value="Acid proteases"/>
    <property type="match status" value="1"/>
</dbReference>
<dbReference type="Gene3D" id="2.40.70.10">
    <property type="entry name" value="Acid Proteases"/>
    <property type="match status" value="2"/>
</dbReference>
<evidence type="ECO:0000313" key="1">
    <source>
        <dbReference type="EMBL" id="WNH07553.1"/>
    </source>
</evidence>
<sequence length="295" mass="33766">MYFWSDIFHKKYIDTIKFETYSNAIILPVYINNKKYNFQFDTGASTIISKELFSKLNLSIIDSEQAKDHYGNIGKMDFSMLPKLTIGKTEFTNIKVGILKPIQSFKSCGVKIDGYLGNDVLANGAIQIDIKNKKLLISNSIKSINVKNNDSFDIELDFQKRPFLIVNFMGLNAYERVLFDTGSCNNIYKLEKKTFLGMLENEHIKTNNIIDTLESLNKGSGIFGKQNDDENYYVNFDSIKVTGVKFYNFPAHTFNSGGSSILGAEFLTLGKVSIDYKNKKIYFNQYKNKKNRFIL</sequence>
<protein>
    <submittedName>
        <fullName evidence="1">Retropepsin-like aspartic protease</fullName>
        <ecNumber evidence="1">3.4.23.-</ecNumber>
    </submittedName>
</protein>
<name>A0ABY9XP33_9FLAO</name>
<dbReference type="InterPro" id="IPR034122">
    <property type="entry name" value="Retropepsin-like_bacterial"/>
</dbReference>
<dbReference type="GO" id="GO:0016787">
    <property type="term" value="F:hydrolase activity"/>
    <property type="evidence" value="ECO:0007669"/>
    <property type="project" value="UniProtKB-KW"/>
</dbReference>
<dbReference type="CDD" id="cd05483">
    <property type="entry name" value="retropepsin_like_bacteria"/>
    <property type="match status" value="1"/>
</dbReference>
<keyword evidence="1" id="KW-0378">Hydrolase</keyword>
<dbReference type="InterPro" id="IPR021109">
    <property type="entry name" value="Peptidase_aspartic_dom_sf"/>
</dbReference>
<dbReference type="RefSeq" id="WP_415864469.1">
    <property type="nucleotide sequence ID" value="NZ_CP134537.1"/>
</dbReference>
<accession>A0ABY9XP33</accession>
<proteinExistence type="predicted"/>
<gene>
    <name evidence="1" type="ORF">RHP51_09930</name>
</gene>
<dbReference type="EMBL" id="CP134537">
    <property type="protein sequence ID" value="WNH07553.1"/>
    <property type="molecule type" value="Genomic_DNA"/>
</dbReference>